<keyword evidence="5 11" id="KW-0472">Membrane</keyword>
<keyword evidence="3" id="KW-0210">Decarboxylase</keyword>
<organism evidence="12 13">
    <name type="scientific">Dialister hominis</name>
    <dbReference type="NCBI Taxonomy" id="2582419"/>
    <lineage>
        <taxon>Bacteria</taxon>
        <taxon>Bacillati</taxon>
        <taxon>Bacillota</taxon>
        <taxon>Negativicutes</taxon>
        <taxon>Veillonellales</taxon>
        <taxon>Veillonellaceae</taxon>
        <taxon>Dialister</taxon>
    </lineage>
</organism>
<dbReference type="PROSITE" id="PS51257">
    <property type="entry name" value="PROKAR_LIPOPROTEIN"/>
    <property type="match status" value="1"/>
</dbReference>
<keyword evidence="2" id="KW-0444">Lipid biosynthesis</keyword>
<dbReference type="GO" id="GO:0004609">
    <property type="term" value="F:phosphatidylserine decarboxylase activity"/>
    <property type="evidence" value="ECO:0007669"/>
    <property type="project" value="InterPro"/>
</dbReference>
<keyword evidence="7" id="KW-0594">Phospholipid biosynthesis</keyword>
<dbReference type="RefSeq" id="WP_022382607.1">
    <property type="nucleotide sequence ID" value="NZ_AP019697.1"/>
</dbReference>
<keyword evidence="13" id="KW-1185">Reference proteome</keyword>
<accession>A0A8D4UUX4</accession>
<evidence type="ECO:0000256" key="4">
    <source>
        <dbReference type="ARBA" id="ARBA00023098"/>
    </source>
</evidence>
<gene>
    <name evidence="12" type="primary">psd</name>
    <name evidence="12" type="ORF">Dia5BBH33_13780</name>
</gene>
<dbReference type="PANTHER" id="PTHR35809:SF1">
    <property type="entry name" value="ARCHAETIDYLSERINE DECARBOXYLASE PROENZYME-RELATED"/>
    <property type="match status" value="1"/>
</dbReference>
<proteinExistence type="predicted"/>
<dbReference type="GeneID" id="92716609"/>
<keyword evidence="1" id="KW-1003">Cell membrane</keyword>
<keyword evidence="11" id="KW-0812">Transmembrane</keyword>
<dbReference type="KEGG" id="dho:Dia5BBH33_13780"/>
<name>A0A8D4UUX4_9FIRM</name>
<dbReference type="AlphaFoldDB" id="A0A8D4UUX4"/>
<evidence type="ECO:0000256" key="5">
    <source>
        <dbReference type="ARBA" id="ARBA00023136"/>
    </source>
</evidence>
<keyword evidence="4" id="KW-0443">Lipid metabolism</keyword>
<feature type="transmembrane region" description="Helical" evidence="11">
    <location>
        <begin position="6"/>
        <end position="25"/>
    </location>
</feature>
<dbReference type="InterPro" id="IPR033175">
    <property type="entry name" value="PSD-A"/>
</dbReference>
<evidence type="ECO:0000313" key="13">
    <source>
        <dbReference type="Proteomes" id="UP000320585"/>
    </source>
</evidence>
<evidence type="ECO:0000256" key="2">
    <source>
        <dbReference type="ARBA" id="ARBA00022516"/>
    </source>
</evidence>
<dbReference type="Proteomes" id="UP000320585">
    <property type="component" value="Chromosome"/>
</dbReference>
<keyword evidence="9" id="KW-1208">Phospholipid metabolism</keyword>
<evidence type="ECO:0000256" key="3">
    <source>
        <dbReference type="ARBA" id="ARBA00022793"/>
    </source>
</evidence>
<keyword evidence="10" id="KW-0670">Pyruvate</keyword>
<evidence type="ECO:0000256" key="11">
    <source>
        <dbReference type="SAM" id="Phobius"/>
    </source>
</evidence>
<reference evidence="13" key="1">
    <citation type="submission" date="2019-05" db="EMBL/GenBank/DDBJ databases">
        <title>Complete genome sequencing of Dialister sp. strain 5BBH33.</title>
        <authorList>
            <person name="Sakamoto M."/>
            <person name="Murakami T."/>
            <person name="Mori H."/>
        </authorList>
    </citation>
    <scope>NUCLEOTIDE SEQUENCE [LARGE SCALE GENOMIC DNA]</scope>
    <source>
        <strain evidence="13">5BBH33</strain>
    </source>
</reference>
<dbReference type="Pfam" id="PF02666">
    <property type="entry name" value="PS_Dcarbxylase"/>
    <property type="match status" value="1"/>
</dbReference>
<dbReference type="GO" id="GO:0008654">
    <property type="term" value="P:phospholipid biosynthetic process"/>
    <property type="evidence" value="ECO:0007669"/>
    <property type="project" value="UniProtKB-KW"/>
</dbReference>
<evidence type="ECO:0000256" key="8">
    <source>
        <dbReference type="ARBA" id="ARBA00023239"/>
    </source>
</evidence>
<evidence type="ECO:0000313" key="12">
    <source>
        <dbReference type="EMBL" id="BBK25443.1"/>
    </source>
</evidence>
<dbReference type="EMBL" id="AP019697">
    <property type="protein sequence ID" value="BBK25443.1"/>
    <property type="molecule type" value="Genomic_DNA"/>
</dbReference>
<evidence type="ECO:0000256" key="6">
    <source>
        <dbReference type="ARBA" id="ARBA00023145"/>
    </source>
</evidence>
<dbReference type="InterPro" id="IPR003817">
    <property type="entry name" value="PS_Dcarbxylase"/>
</dbReference>
<dbReference type="NCBIfam" id="NF003685">
    <property type="entry name" value="PRK05305.2-5"/>
    <property type="match status" value="1"/>
</dbReference>
<evidence type="ECO:0000256" key="9">
    <source>
        <dbReference type="ARBA" id="ARBA00023264"/>
    </source>
</evidence>
<keyword evidence="11" id="KW-1133">Transmembrane helix</keyword>
<keyword evidence="8" id="KW-0456">Lyase</keyword>
<protein>
    <submittedName>
        <fullName evidence="12">Phosphatidylserine decarboxylase proenzyme</fullName>
    </submittedName>
</protein>
<keyword evidence="6" id="KW-0865">Zymogen</keyword>
<feature type="transmembrane region" description="Helical" evidence="11">
    <location>
        <begin position="30"/>
        <end position="48"/>
    </location>
</feature>
<sequence>MLKKPLILPEGFPFILATMALACFFFWMKWYYLAVIPLVISVYFTYFFRCPPRNGKIPPGDDVLVSPADGTVVDVSDDVYEYTYLGEKCHKITIFLSIFDVHCNRSPMAGEIKYQSYVQGRFIPAYKDGVGFENERGAIGIEGRDRSILVILIAGILARRVVTWKNLGDTLKKGELYGMIKFGSCTELYIPGECEICVKKGDKVKGGLTVVGRLK</sequence>
<evidence type="ECO:0000256" key="1">
    <source>
        <dbReference type="ARBA" id="ARBA00022475"/>
    </source>
</evidence>
<dbReference type="PANTHER" id="PTHR35809">
    <property type="entry name" value="ARCHAETIDYLSERINE DECARBOXYLASE PROENZYME-RELATED"/>
    <property type="match status" value="1"/>
</dbReference>
<evidence type="ECO:0000256" key="10">
    <source>
        <dbReference type="ARBA" id="ARBA00023317"/>
    </source>
</evidence>
<dbReference type="OrthoDB" id="9790893at2"/>
<evidence type="ECO:0000256" key="7">
    <source>
        <dbReference type="ARBA" id="ARBA00023209"/>
    </source>
</evidence>